<feature type="compositionally biased region" description="Low complexity" evidence="1">
    <location>
        <begin position="619"/>
        <end position="628"/>
    </location>
</feature>
<reference evidence="2 3" key="1">
    <citation type="submission" date="2024-02" db="EMBL/GenBank/DDBJ databases">
        <title>A draft genome for the cacao thread blight pathogen Marasmius crinis-equi.</title>
        <authorList>
            <person name="Cohen S.P."/>
            <person name="Baruah I.K."/>
            <person name="Amoako-Attah I."/>
            <person name="Bukari Y."/>
            <person name="Meinhardt L.W."/>
            <person name="Bailey B.A."/>
        </authorList>
    </citation>
    <scope>NUCLEOTIDE SEQUENCE [LARGE SCALE GENOMIC DNA]</scope>
    <source>
        <strain evidence="2 3">GH-76</strain>
    </source>
</reference>
<feature type="compositionally biased region" description="Basic and acidic residues" evidence="1">
    <location>
        <begin position="1242"/>
        <end position="1261"/>
    </location>
</feature>
<feature type="compositionally biased region" description="Low complexity" evidence="1">
    <location>
        <begin position="563"/>
        <end position="574"/>
    </location>
</feature>
<feature type="compositionally biased region" description="Basic and acidic residues" evidence="1">
    <location>
        <begin position="164"/>
        <end position="174"/>
    </location>
</feature>
<feature type="compositionally biased region" description="Low complexity" evidence="1">
    <location>
        <begin position="922"/>
        <end position="933"/>
    </location>
</feature>
<feature type="compositionally biased region" description="Polar residues" evidence="1">
    <location>
        <begin position="1165"/>
        <end position="1179"/>
    </location>
</feature>
<feature type="region of interest" description="Disordered" evidence="1">
    <location>
        <begin position="1"/>
        <end position="757"/>
    </location>
</feature>
<feature type="compositionally biased region" description="Polar residues" evidence="1">
    <location>
        <begin position="147"/>
        <end position="157"/>
    </location>
</feature>
<organism evidence="2 3">
    <name type="scientific">Marasmius crinis-equi</name>
    <dbReference type="NCBI Taxonomy" id="585013"/>
    <lineage>
        <taxon>Eukaryota</taxon>
        <taxon>Fungi</taxon>
        <taxon>Dikarya</taxon>
        <taxon>Basidiomycota</taxon>
        <taxon>Agaricomycotina</taxon>
        <taxon>Agaricomycetes</taxon>
        <taxon>Agaricomycetidae</taxon>
        <taxon>Agaricales</taxon>
        <taxon>Marasmiineae</taxon>
        <taxon>Marasmiaceae</taxon>
        <taxon>Marasmius</taxon>
    </lineage>
</organism>
<feature type="compositionally biased region" description="Polar residues" evidence="1">
    <location>
        <begin position="1036"/>
        <end position="1050"/>
    </location>
</feature>
<feature type="region of interest" description="Disordered" evidence="1">
    <location>
        <begin position="1027"/>
        <end position="1319"/>
    </location>
</feature>
<feature type="compositionally biased region" description="Polar residues" evidence="1">
    <location>
        <begin position="277"/>
        <end position="306"/>
    </location>
</feature>
<feature type="compositionally biased region" description="Low complexity" evidence="1">
    <location>
        <begin position="383"/>
        <end position="395"/>
    </location>
</feature>
<evidence type="ECO:0000256" key="1">
    <source>
        <dbReference type="SAM" id="MobiDB-lite"/>
    </source>
</evidence>
<name>A0ABR3F3L5_9AGAR</name>
<feature type="compositionally biased region" description="Pro residues" evidence="1">
    <location>
        <begin position="38"/>
        <end position="49"/>
    </location>
</feature>
<evidence type="ECO:0000313" key="2">
    <source>
        <dbReference type="EMBL" id="KAL0569597.1"/>
    </source>
</evidence>
<sequence length="1319" mass="140228">MSSVAPVGRPRSKHTRPNSAVYIGSDPLQLQQIGSTPPSLPDLPEPPSPVSSTGSGLPSPPATNSTGSGSTGDPASIALRGSSKGDMPLLGEQYVKAFHSAFEQQQQQHQRSQGNQSYDTVDDDDDDTDNYNNSNEPYAHDDDTAKFNRTQSVNPDSDNALALERVKSLQERNRMALNKLSTYSRLSTPSPNPSARSRVGDALSRLESSSSSASRSTHSSSSSSSRPSLTRQRHSYQPDSHTQTSTRRDQSGSETERESAHGNSSFPQDDDDDYHSGSPSSILLNHTSTLDRSQSAKTPGRPTTPSFRDPGHPATHLSPRSVRTRLTSAPASPAKALSSMSRTTSGSGGQSPLSSPGKPRKRASMGLPSYSMDLRGREREDVTSAALAAVASTRRGLGGGGGGSVNAGKKRQPLPREFWEGSSGNGGMNGSTGRGGSHDDDYEEPNSLLHERDPSVSPSPVERRERRDSLTGSRGATRNRQSEPGRNPATLTPGGRRKFYSINRRTSGAWASEDLGNRTSEFGEDEEYSPVNGTGMGRRPTARPGGSADSVLTIGAGTGGRTLLGEGLKAAGLARNRDGFATGSMRRGGSPVFERDRDREREERLERIRSQSRAESRPSSRAAGAPASRHGRAATSMAEYAGRREEVDLDDDAMDERPSPRTAAANLRAYKSAYNLGGRDRDADERDMERAPSSLSRYDMSVPPSTTSTVPPSIISPMGTRRFNTATFSDLSRGGGTEISDSATSSRRGAPVDRSDHNRLLGSSLELFETALAKIPSSSSSSSASNTSDLVRNARVIVGAVDKLNGLLKAGHGRALNAQIDCEVQAAGGGGGGGNAEEIWRLVGGEYREGLRVSDDLVRAVTDFLLGVGRAVKDMGIVPPGSESGASNGDHHARSVSLDEATVNRLGRTSLSPDGGSGGAKSSGTGSVASGGAHSRRSWEPTPGRDTETLRRLAGSRPETSLGVSSTDRNHTTPLNRTTRHTPLPNEHDSSSVRRLLTPREIREQQLIRDDSAPGMSTFDSQQTLHAVPYEPSPTPASRNASRAQQITQERSPRPTAERARTLPPLAIPPPLPALPSESRQQTQTPSNKATPASNASTLSRRRTVQTTSTVRGPSFPLTTPNVPTTALTTTHVSGSPEKRAFPLVRGNSSTSTNSGAGGPPRASVTFSRSTMASALTGLQQQQQRAEQQRQRTLSNSSDLKDDSYEYHNDLADPSRSATSSKGKGTTPSLGRIQRVTSGGSETERDVYRRNGTVREKEGTRAPRISFDESSLAAIKGGITPAAGPTSTGHAADRAAMSTVGQKRERRRTVVDMWPRGGS</sequence>
<feature type="compositionally biased region" description="Polar residues" evidence="1">
    <location>
        <begin position="179"/>
        <end position="195"/>
    </location>
</feature>
<feature type="compositionally biased region" description="Acidic residues" evidence="1">
    <location>
        <begin position="120"/>
        <end position="129"/>
    </location>
</feature>
<feature type="compositionally biased region" description="Low complexity" evidence="1">
    <location>
        <begin position="701"/>
        <end position="717"/>
    </location>
</feature>
<dbReference type="EMBL" id="JBAHYK010001085">
    <property type="protein sequence ID" value="KAL0569597.1"/>
    <property type="molecule type" value="Genomic_DNA"/>
</dbReference>
<feature type="compositionally biased region" description="Basic and acidic residues" evidence="1">
    <location>
        <begin position="246"/>
        <end position="260"/>
    </location>
</feature>
<protein>
    <submittedName>
        <fullName evidence="2">Uncharacterized protein</fullName>
    </submittedName>
</protein>
<keyword evidence="3" id="KW-1185">Reference proteome</keyword>
<feature type="compositionally biased region" description="Gly residues" evidence="1">
    <location>
        <begin position="423"/>
        <end position="435"/>
    </location>
</feature>
<feature type="compositionally biased region" description="Basic and acidic residues" evidence="1">
    <location>
        <begin position="937"/>
        <end position="951"/>
    </location>
</feature>
<feature type="compositionally biased region" description="Polar residues" evidence="1">
    <location>
        <begin position="1078"/>
        <end position="1096"/>
    </location>
</feature>
<feature type="compositionally biased region" description="Low complexity" evidence="1">
    <location>
        <begin position="104"/>
        <end position="119"/>
    </location>
</feature>
<feature type="compositionally biased region" description="Gly residues" evidence="1">
    <location>
        <begin position="396"/>
        <end position="405"/>
    </location>
</feature>
<comment type="caution">
    <text evidence="2">The sequence shown here is derived from an EMBL/GenBank/DDBJ whole genome shotgun (WGS) entry which is preliminary data.</text>
</comment>
<evidence type="ECO:0000313" key="3">
    <source>
        <dbReference type="Proteomes" id="UP001465976"/>
    </source>
</evidence>
<accession>A0ABR3F3L5</accession>
<dbReference type="Proteomes" id="UP001465976">
    <property type="component" value="Unassembled WGS sequence"/>
</dbReference>
<feature type="compositionally biased region" description="Polar residues" evidence="1">
    <location>
        <begin position="958"/>
        <end position="977"/>
    </location>
</feature>
<feature type="compositionally biased region" description="Basic and acidic residues" evidence="1">
    <location>
        <begin position="1051"/>
        <end position="1061"/>
    </location>
</feature>
<feature type="compositionally biased region" description="Basic and acidic residues" evidence="1">
    <location>
        <begin position="986"/>
        <end position="1000"/>
    </location>
</feature>
<proteinExistence type="predicted"/>
<feature type="compositionally biased region" description="Polar residues" evidence="1">
    <location>
        <begin position="1216"/>
        <end position="1241"/>
    </location>
</feature>
<feature type="compositionally biased region" description="Basic and acidic residues" evidence="1">
    <location>
        <begin position="593"/>
        <end position="618"/>
    </location>
</feature>
<feature type="compositionally biased region" description="Low complexity" evidence="1">
    <location>
        <begin position="203"/>
        <end position="229"/>
    </location>
</feature>
<feature type="compositionally biased region" description="Low complexity" evidence="1">
    <location>
        <begin position="1105"/>
        <end position="1131"/>
    </location>
</feature>
<feature type="compositionally biased region" description="Polar residues" evidence="1">
    <location>
        <begin position="62"/>
        <end position="73"/>
    </location>
</feature>
<feature type="compositionally biased region" description="Polar residues" evidence="1">
    <location>
        <begin position="470"/>
        <end position="484"/>
    </location>
</feature>
<gene>
    <name evidence="2" type="ORF">V5O48_012371</name>
</gene>
<feature type="compositionally biased region" description="Polar residues" evidence="1">
    <location>
        <begin position="235"/>
        <end position="245"/>
    </location>
</feature>
<feature type="compositionally biased region" description="Basic and acidic residues" evidence="1">
    <location>
        <begin position="678"/>
        <end position="690"/>
    </location>
</feature>
<feature type="compositionally biased region" description="Basic and acidic residues" evidence="1">
    <location>
        <begin position="1199"/>
        <end position="1213"/>
    </location>
</feature>
<feature type="compositionally biased region" description="Low complexity" evidence="1">
    <location>
        <begin position="328"/>
        <end position="357"/>
    </location>
</feature>
<feature type="region of interest" description="Disordered" evidence="1">
    <location>
        <begin position="899"/>
        <end position="1000"/>
    </location>
</feature>